<dbReference type="Proteomes" id="UP000683246">
    <property type="component" value="Chromosome"/>
</dbReference>
<dbReference type="EMBL" id="CP058649">
    <property type="protein sequence ID" value="QUI21839.1"/>
    <property type="molecule type" value="Genomic_DNA"/>
</dbReference>
<sequence>MRKYRGVVFLGKCNLNCWYCDKPHYTVDEEKVIGSLKKILNRFDKNEVAMRVECRGEITLYQRIINYLENKAKEGYCIEILSNGLLLANVLEEHTNIHCVVSLDGHNKRMNQFRKLNQQQVDTILDNIFRYKAEIQSVILGQTTDEINEFIQYLIDRDFNTRLHLFPCSIKGKLISKSLDYQALKQADFLPPKEYFYRWQYILENQKRDFVCDFFKNGYTYYIYNNTIEMMKCDGTPNCHDFRVPFGEEQHYKEYPCGTCINHNEYNNSRSFINTSGE</sequence>
<dbReference type="GO" id="GO:0046872">
    <property type="term" value="F:metal ion binding"/>
    <property type="evidence" value="ECO:0007669"/>
    <property type="project" value="UniProtKB-KW"/>
</dbReference>
<dbReference type="InterPro" id="IPR058240">
    <property type="entry name" value="rSAM_sf"/>
</dbReference>
<dbReference type="AlphaFoldDB" id="A0A8J8SFZ2"/>
<dbReference type="Gene3D" id="3.20.20.70">
    <property type="entry name" value="Aldolase class I"/>
    <property type="match status" value="1"/>
</dbReference>
<dbReference type="GO" id="GO:0003824">
    <property type="term" value="F:catalytic activity"/>
    <property type="evidence" value="ECO:0007669"/>
    <property type="project" value="InterPro"/>
</dbReference>
<proteinExistence type="predicted"/>
<organism evidence="5 6">
    <name type="scientific">Vallitalea pronyensis</name>
    <dbReference type="NCBI Taxonomy" id="1348613"/>
    <lineage>
        <taxon>Bacteria</taxon>
        <taxon>Bacillati</taxon>
        <taxon>Bacillota</taxon>
        <taxon>Clostridia</taxon>
        <taxon>Lachnospirales</taxon>
        <taxon>Vallitaleaceae</taxon>
        <taxon>Vallitalea</taxon>
    </lineage>
</organism>
<evidence type="ECO:0000256" key="2">
    <source>
        <dbReference type="ARBA" id="ARBA00022723"/>
    </source>
</evidence>
<name>A0A8J8SFZ2_9FIRM</name>
<accession>A0A8J8SFZ2</accession>
<evidence type="ECO:0000313" key="6">
    <source>
        <dbReference type="Proteomes" id="UP000683246"/>
    </source>
</evidence>
<evidence type="ECO:0000256" key="3">
    <source>
        <dbReference type="ARBA" id="ARBA00023004"/>
    </source>
</evidence>
<gene>
    <name evidence="5" type="ORF">HZI73_05795</name>
</gene>
<dbReference type="SFLD" id="SFLDS00029">
    <property type="entry name" value="Radical_SAM"/>
    <property type="match status" value="1"/>
</dbReference>
<keyword evidence="2" id="KW-0479">Metal-binding</keyword>
<dbReference type="RefSeq" id="WP_212697309.1">
    <property type="nucleotide sequence ID" value="NZ_CP058649.1"/>
</dbReference>
<keyword evidence="4" id="KW-0411">Iron-sulfur</keyword>
<protein>
    <submittedName>
        <fullName evidence="5">Radical SAM protein</fullName>
    </submittedName>
</protein>
<dbReference type="InterPro" id="IPR013785">
    <property type="entry name" value="Aldolase_TIM"/>
</dbReference>
<dbReference type="SUPFAM" id="SSF102114">
    <property type="entry name" value="Radical SAM enzymes"/>
    <property type="match status" value="1"/>
</dbReference>
<dbReference type="InterPro" id="IPR007197">
    <property type="entry name" value="rSAM"/>
</dbReference>
<keyword evidence="3" id="KW-0408">Iron</keyword>
<evidence type="ECO:0000256" key="1">
    <source>
        <dbReference type="ARBA" id="ARBA00022691"/>
    </source>
</evidence>
<keyword evidence="6" id="KW-1185">Reference proteome</keyword>
<keyword evidence="1" id="KW-0949">S-adenosyl-L-methionine</keyword>
<dbReference type="CDD" id="cd01335">
    <property type="entry name" value="Radical_SAM"/>
    <property type="match status" value="1"/>
</dbReference>
<dbReference type="GO" id="GO:0051536">
    <property type="term" value="F:iron-sulfur cluster binding"/>
    <property type="evidence" value="ECO:0007669"/>
    <property type="project" value="UniProtKB-KW"/>
</dbReference>
<dbReference type="KEGG" id="vpy:HZI73_05795"/>
<evidence type="ECO:0000256" key="4">
    <source>
        <dbReference type="ARBA" id="ARBA00023014"/>
    </source>
</evidence>
<reference evidence="5" key="1">
    <citation type="submission" date="2020-07" db="EMBL/GenBank/DDBJ databases">
        <title>Vallitalea pronyensis genome.</title>
        <authorList>
            <person name="Postec A."/>
        </authorList>
    </citation>
    <scope>NUCLEOTIDE SEQUENCE</scope>
    <source>
        <strain evidence="5">FatNI3</strain>
    </source>
</reference>
<evidence type="ECO:0000313" key="5">
    <source>
        <dbReference type="EMBL" id="QUI21839.1"/>
    </source>
</evidence>